<dbReference type="SUPFAM" id="SSF53850">
    <property type="entry name" value="Periplasmic binding protein-like II"/>
    <property type="match status" value="1"/>
</dbReference>
<evidence type="ECO:0000256" key="1">
    <source>
        <dbReference type="ARBA" id="ARBA00009437"/>
    </source>
</evidence>
<keyword evidence="8" id="KW-1185">Reference proteome</keyword>
<dbReference type="Proteomes" id="UP000094622">
    <property type="component" value="Unassembled WGS sequence"/>
</dbReference>
<reference evidence="7 8" key="1">
    <citation type="submission" date="2016-07" db="EMBL/GenBank/DDBJ databases">
        <title>Draft Genome Sequence of Methylobrevis pamukkalensis PK2.</title>
        <authorList>
            <person name="Vasilenko O.V."/>
            <person name="Doronina N.V."/>
            <person name="Shmareva M.N."/>
            <person name="Tarlachkov S.V."/>
            <person name="Mustakhimov I."/>
            <person name="Trotsenko Y.A."/>
        </authorList>
    </citation>
    <scope>NUCLEOTIDE SEQUENCE [LARGE SCALE GENOMIC DNA]</scope>
    <source>
        <strain evidence="7 8">PK2</strain>
    </source>
</reference>
<dbReference type="InterPro" id="IPR005119">
    <property type="entry name" value="LysR_subst-bd"/>
</dbReference>
<dbReference type="PATRIC" id="fig|1439726.3.peg.796"/>
<dbReference type="InterPro" id="IPR036388">
    <property type="entry name" value="WH-like_DNA-bd_sf"/>
</dbReference>
<dbReference type="OrthoDB" id="9787460at2"/>
<evidence type="ECO:0000256" key="4">
    <source>
        <dbReference type="ARBA" id="ARBA00023163"/>
    </source>
</evidence>
<dbReference type="PANTHER" id="PTHR30537">
    <property type="entry name" value="HTH-TYPE TRANSCRIPTIONAL REGULATOR"/>
    <property type="match status" value="1"/>
</dbReference>
<protein>
    <submittedName>
        <fullName evidence="7">HTH-type transcriptional regulator DmlR</fullName>
    </submittedName>
</protein>
<keyword evidence="2" id="KW-0805">Transcription regulation</keyword>
<comment type="similarity">
    <text evidence="1">Belongs to the LysR transcriptional regulatory family.</text>
</comment>
<dbReference type="PROSITE" id="PS50931">
    <property type="entry name" value="HTH_LYSR"/>
    <property type="match status" value="1"/>
</dbReference>
<evidence type="ECO:0000256" key="5">
    <source>
        <dbReference type="SAM" id="Coils"/>
    </source>
</evidence>
<evidence type="ECO:0000313" key="7">
    <source>
        <dbReference type="EMBL" id="ODN71926.1"/>
    </source>
</evidence>
<evidence type="ECO:0000313" key="8">
    <source>
        <dbReference type="Proteomes" id="UP000094622"/>
    </source>
</evidence>
<comment type="caution">
    <text evidence="7">The sequence shown here is derived from an EMBL/GenBank/DDBJ whole genome shotgun (WGS) entry which is preliminary data.</text>
</comment>
<dbReference type="GO" id="GO:0006351">
    <property type="term" value="P:DNA-templated transcription"/>
    <property type="evidence" value="ECO:0007669"/>
    <property type="project" value="TreeGrafter"/>
</dbReference>
<dbReference type="RefSeq" id="WP_069305861.1">
    <property type="nucleotide sequence ID" value="NZ_MCRJ01000011.1"/>
</dbReference>
<dbReference type="SUPFAM" id="SSF46785">
    <property type="entry name" value="Winged helix' DNA-binding domain"/>
    <property type="match status" value="1"/>
</dbReference>
<dbReference type="Gene3D" id="3.40.190.290">
    <property type="match status" value="1"/>
</dbReference>
<dbReference type="GO" id="GO:0043565">
    <property type="term" value="F:sequence-specific DNA binding"/>
    <property type="evidence" value="ECO:0007669"/>
    <property type="project" value="TreeGrafter"/>
</dbReference>
<dbReference type="GO" id="GO:0003700">
    <property type="term" value="F:DNA-binding transcription factor activity"/>
    <property type="evidence" value="ECO:0007669"/>
    <property type="project" value="InterPro"/>
</dbReference>
<evidence type="ECO:0000256" key="2">
    <source>
        <dbReference type="ARBA" id="ARBA00023015"/>
    </source>
</evidence>
<keyword evidence="4" id="KW-0804">Transcription</keyword>
<dbReference type="InterPro" id="IPR058163">
    <property type="entry name" value="LysR-type_TF_proteobact-type"/>
</dbReference>
<accession>A0A1E3H808</accession>
<name>A0A1E3H808_9HYPH</name>
<proteinExistence type="inferred from homology"/>
<dbReference type="InterPro" id="IPR000847">
    <property type="entry name" value="LysR_HTH_N"/>
</dbReference>
<feature type="coiled-coil region" evidence="5">
    <location>
        <begin position="61"/>
        <end position="88"/>
    </location>
</feature>
<keyword evidence="3" id="KW-0238">DNA-binding</keyword>
<dbReference type="Gene3D" id="1.10.10.10">
    <property type="entry name" value="Winged helix-like DNA-binding domain superfamily/Winged helix DNA-binding domain"/>
    <property type="match status" value="1"/>
</dbReference>
<evidence type="ECO:0000256" key="3">
    <source>
        <dbReference type="ARBA" id="ARBA00023125"/>
    </source>
</evidence>
<dbReference type="EMBL" id="MCRJ01000011">
    <property type="protein sequence ID" value="ODN71926.1"/>
    <property type="molecule type" value="Genomic_DNA"/>
</dbReference>
<dbReference type="InterPro" id="IPR036390">
    <property type="entry name" value="WH_DNA-bd_sf"/>
</dbReference>
<organism evidence="7 8">
    <name type="scientific">Methylobrevis pamukkalensis</name>
    <dbReference type="NCBI Taxonomy" id="1439726"/>
    <lineage>
        <taxon>Bacteria</taxon>
        <taxon>Pseudomonadati</taxon>
        <taxon>Pseudomonadota</taxon>
        <taxon>Alphaproteobacteria</taxon>
        <taxon>Hyphomicrobiales</taxon>
        <taxon>Pleomorphomonadaceae</taxon>
        <taxon>Methylobrevis</taxon>
    </lineage>
</organism>
<keyword evidence="5" id="KW-0175">Coiled coil</keyword>
<dbReference type="Pfam" id="PF00126">
    <property type="entry name" value="HTH_1"/>
    <property type="match status" value="1"/>
</dbReference>
<evidence type="ECO:0000259" key="6">
    <source>
        <dbReference type="PROSITE" id="PS50931"/>
    </source>
</evidence>
<dbReference type="Pfam" id="PF03466">
    <property type="entry name" value="LysR_substrate"/>
    <property type="match status" value="1"/>
</dbReference>
<gene>
    <name evidence="7" type="primary">dmlR_2</name>
    <name evidence="7" type="ORF">A6302_00758</name>
</gene>
<sequence>MDWDHLRVFLAVARAGQILGAANRLGLNHATVGRHITALETMLDARLIDRHSTGCTLTPAGERLRASAEEMEAELLRAQSDLSGADQLLSGSVRIGAPDGIGNYFLAPELSRLARRHPQLSVELAPLPRNFSLSRREADLAISLDRPSHGKLIVKKLTDYTLSVYAAPGYLDRHGAPENLDDLSRHVVITGIEELSYSSALRYSETLTRTAGMRFSCASISGQLEAIRAGSGVGIVHDYVVAAQAGFVRVLPEIRFRRAYWIISHPDTHHTRRIAEVYRFIAERITASRTAFDADA</sequence>
<feature type="domain" description="HTH lysR-type" evidence="6">
    <location>
        <begin position="1"/>
        <end position="58"/>
    </location>
</feature>
<dbReference type="AlphaFoldDB" id="A0A1E3H808"/>
<dbReference type="PANTHER" id="PTHR30537:SF3">
    <property type="entry name" value="TRANSCRIPTIONAL REGULATORY PROTEIN"/>
    <property type="match status" value="1"/>
</dbReference>